<organism evidence="3 4">
    <name type="scientific">Steinernema glaseri</name>
    <dbReference type="NCBI Taxonomy" id="37863"/>
    <lineage>
        <taxon>Eukaryota</taxon>
        <taxon>Metazoa</taxon>
        <taxon>Ecdysozoa</taxon>
        <taxon>Nematoda</taxon>
        <taxon>Chromadorea</taxon>
        <taxon>Rhabditida</taxon>
        <taxon>Tylenchina</taxon>
        <taxon>Panagrolaimomorpha</taxon>
        <taxon>Strongyloidoidea</taxon>
        <taxon>Steinernematidae</taxon>
        <taxon>Steinernema</taxon>
    </lineage>
</organism>
<protein>
    <submittedName>
        <fullName evidence="4">MIF4G domain-containing protein</fullName>
    </submittedName>
</protein>
<evidence type="ECO:0000256" key="1">
    <source>
        <dbReference type="SAM" id="MobiDB-lite"/>
    </source>
</evidence>
<keyword evidence="3" id="KW-1185">Reference proteome</keyword>
<dbReference type="InterPro" id="IPR056044">
    <property type="entry name" value="DUF7627"/>
</dbReference>
<dbReference type="Proteomes" id="UP000095287">
    <property type="component" value="Unplaced"/>
</dbReference>
<dbReference type="WBParaSite" id="L893_g18312.t1">
    <property type="protein sequence ID" value="L893_g18312.t1"/>
    <property type="gene ID" value="L893_g18312"/>
</dbReference>
<feature type="compositionally biased region" description="Acidic residues" evidence="1">
    <location>
        <begin position="75"/>
        <end position="94"/>
    </location>
</feature>
<dbReference type="AlphaFoldDB" id="A0A1I7YP93"/>
<sequence length="175" mass="19384">MNVNVDMSAKELTRLLTVNIDSLNDEELHRVAECLCSSAVFHGNAYCIVDLVQTLIRNIAFQEAFSAQVSALNEAQEEEGSGDEDEDEEEEENSPEMMDRCAEALTGLCMGAQRRLWIKCPELVDEIYQGIKPAICENNKLSSKSKAALLNVLVQMHSWSKAGVVNKVSVQTQTC</sequence>
<feature type="region of interest" description="Disordered" evidence="1">
    <location>
        <begin position="72"/>
        <end position="97"/>
    </location>
</feature>
<feature type="domain" description="DUF7627" evidence="2">
    <location>
        <begin position="3"/>
        <end position="72"/>
    </location>
</feature>
<dbReference type="Pfam" id="PF24628">
    <property type="entry name" value="DUF7627"/>
    <property type="match status" value="2"/>
</dbReference>
<accession>A0A1I7YP93</accession>
<feature type="domain" description="DUF7627" evidence="2">
    <location>
        <begin position="84"/>
        <end position="165"/>
    </location>
</feature>
<evidence type="ECO:0000259" key="2">
    <source>
        <dbReference type="Pfam" id="PF24628"/>
    </source>
</evidence>
<name>A0A1I7YP93_9BILA</name>
<evidence type="ECO:0000313" key="4">
    <source>
        <dbReference type="WBParaSite" id="L893_g18312.t1"/>
    </source>
</evidence>
<proteinExistence type="predicted"/>
<reference evidence="4" key="1">
    <citation type="submission" date="2016-11" db="UniProtKB">
        <authorList>
            <consortium name="WormBaseParasite"/>
        </authorList>
    </citation>
    <scope>IDENTIFICATION</scope>
</reference>
<evidence type="ECO:0000313" key="3">
    <source>
        <dbReference type="Proteomes" id="UP000095287"/>
    </source>
</evidence>